<reference evidence="2" key="1">
    <citation type="journal article" date="2020" name="bioRxiv">
        <title>Chromosome-level reference genome of the European wasp spider Argiope bruennichi: a resource for studies on range expansion and evolutionary adaptation.</title>
        <authorList>
            <person name="Sheffer M.M."/>
            <person name="Hoppe A."/>
            <person name="Krehenwinkel H."/>
            <person name="Uhl G."/>
            <person name="Kuss A.W."/>
            <person name="Jensen L."/>
            <person name="Jensen C."/>
            <person name="Gillespie R.G."/>
            <person name="Hoff K.J."/>
            <person name="Prost S."/>
        </authorList>
    </citation>
    <scope>NUCLEOTIDE SEQUENCE</scope>
</reference>
<evidence type="ECO:0000313" key="2">
    <source>
        <dbReference type="EMBL" id="KAF8782678.1"/>
    </source>
</evidence>
<organism evidence="2 3">
    <name type="scientific">Argiope bruennichi</name>
    <name type="common">Wasp spider</name>
    <name type="synonym">Aranea bruennichi</name>
    <dbReference type="NCBI Taxonomy" id="94029"/>
    <lineage>
        <taxon>Eukaryota</taxon>
        <taxon>Metazoa</taxon>
        <taxon>Ecdysozoa</taxon>
        <taxon>Arthropoda</taxon>
        <taxon>Chelicerata</taxon>
        <taxon>Arachnida</taxon>
        <taxon>Araneae</taxon>
        <taxon>Araneomorphae</taxon>
        <taxon>Entelegynae</taxon>
        <taxon>Araneoidea</taxon>
        <taxon>Araneidae</taxon>
        <taxon>Argiope</taxon>
    </lineage>
</organism>
<accession>A0A8T0F188</accession>
<dbReference type="Proteomes" id="UP000807504">
    <property type="component" value="Unassembled WGS sequence"/>
</dbReference>
<sequence>MNEVSAAIVGCRGPQVGPTLITPSHPKISPQAKGLQVADGQVSSLTSESFASIYQGTAGDGFIHANIEKALSSETPVWCPAPFVQWVWRYILSPFRHRRGRGRGSTGLVSFRFASPMIQLKCPIAFCQHPSSNCLNRNCKGIRQHQMCKWTSHWSGSHKQSVCFFLISLSETYPPWTQNETKTEIKSYRMKDCLSLEVPGRGSTGVPDHDSESGSWMQPA</sequence>
<proteinExistence type="predicted"/>
<comment type="caution">
    <text evidence="2">The sequence shown here is derived from an EMBL/GenBank/DDBJ whole genome shotgun (WGS) entry which is preliminary data.</text>
</comment>
<gene>
    <name evidence="2" type="ORF">HNY73_012937</name>
</gene>
<reference evidence="2" key="2">
    <citation type="submission" date="2020-06" db="EMBL/GenBank/DDBJ databases">
        <authorList>
            <person name="Sheffer M."/>
        </authorList>
    </citation>
    <scope>NUCLEOTIDE SEQUENCE</scope>
</reference>
<name>A0A8T0F188_ARGBR</name>
<feature type="region of interest" description="Disordered" evidence="1">
    <location>
        <begin position="199"/>
        <end position="220"/>
    </location>
</feature>
<dbReference type="AlphaFoldDB" id="A0A8T0F188"/>
<keyword evidence="3" id="KW-1185">Reference proteome</keyword>
<dbReference type="EMBL" id="JABXBU010001863">
    <property type="protein sequence ID" value="KAF8782678.1"/>
    <property type="molecule type" value="Genomic_DNA"/>
</dbReference>
<evidence type="ECO:0000256" key="1">
    <source>
        <dbReference type="SAM" id="MobiDB-lite"/>
    </source>
</evidence>
<protein>
    <submittedName>
        <fullName evidence="2">Uncharacterized protein</fullName>
    </submittedName>
</protein>
<evidence type="ECO:0000313" key="3">
    <source>
        <dbReference type="Proteomes" id="UP000807504"/>
    </source>
</evidence>